<keyword evidence="2" id="KW-0732">Signal</keyword>
<keyword evidence="4" id="KW-1185">Reference proteome</keyword>
<protein>
    <submittedName>
        <fullName evidence="3">Carbohydrate porin</fullName>
    </submittedName>
</protein>
<feature type="signal peptide" evidence="2">
    <location>
        <begin position="1"/>
        <end position="21"/>
    </location>
</feature>
<evidence type="ECO:0000256" key="1">
    <source>
        <dbReference type="ARBA" id="ARBA00008769"/>
    </source>
</evidence>
<evidence type="ECO:0000313" key="3">
    <source>
        <dbReference type="EMBL" id="MCW8084657.1"/>
    </source>
</evidence>
<proteinExistence type="inferred from homology"/>
<comment type="similarity">
    <text evidence="1 2">Belongs to the OprB family.</text>
</comment>
<dbReference type="EMBL" id="JAPFQI010000001">
    <property type="protein sequence ID" value="MCW8084657.1"/>
    <property type="molecule type" value="Genomic_DNA"/>
</dbReference>
<name>A0ABT3NR75_9PROT</name>
<evidence type="ECO:0000256" key="2">
    <source>
        <dbReference type="RuleBase" id="RU363072"/>
    </source>
</evidence>
<dbReference type="Pfam" id="PF04966">
    <property type="entry name" value="OprB"/>
    <property type="match status" value="1"/>
</dbReference>
<reference evidence="3 4" key="1">
    <citation type="submission" date="2022-10" db="EMBL/GenBank/DDBJ databases">
        <title>Roseococcus glaciei nov., sp. nov., isolated from glacier.</title>
        <authorList>
            <person name="Liu Q."/>
            <person name="Xin Y.-H."/>
        </authorList>
    </citation>
    <scope>NUCLEOTIDE SEQUENCE [LARGE SCALE GENOMIC DNA]</scope>
    <source>
        <strain evidence="3 4">MDT2-1-1</strain>
    </source>
</reference>
<dbReference type="RefSeq" id="WP_301588325.1">
    <property type="nucleotide sequence ID" value="NZ_JAPFQI010000001.1"/>
</dbReference>
<dbReference type="Gene3D" id="2.40.160.180">
    <property type="entry name" value="Carbohydrate-selective porin OprB"/>
    <property type="match status" value="1"/>
</dbReference>
<sequence>MSLARLLLAIFALVLPGTAIAQTGRFQSAGTPNVGSPELALFPGLAALQDRLEDQGWLIRGQATFILQGHPRFRSPYRGEASLSPAPNARNTFSTDLVLGRRLWHGAEVVVNASVTRGFGVSNSVGAAAFPNNEAFRLGSTEPYFFVPRAFFRQTIALSGDMVPPDNDPLRFTAPLPRERITITAGKFSVWDIFDDNRYAHDARTQFLNWALVGAAGFDYAADARGWTNGVAVEWDNGKWAVRTGVFQVARRANGLFLDPSVTRAFQALVSLERFWEVNGREGAARLIYGYSRTRQSTWNQLFRNGFDTFEQNPNGYEGKNNLALSFDQQITQDLGVFGRLSWNDGRTQNWMFTETDRAVSAGVSMHGTRWGRPLDTVALGGNVGWISAGRRRYLEAGGIGFIVGDGRLNYTPEVAIETYYNMRVAAGIDVALNYQAIVNPAYNQDRGPVHLLALRFRTAF</sequence>
<comment type="caution">
    <text evidence="3">The sequence shown here is derived from an EMBL/GenBank/DDBJ whole genome shotgun (WGS) entry which is preliminary data.</text>
</comment>
<gene>
    <name evidence="3" type="ORF">OF850_03370</name>
</gene>
<dbReference type="InterPro" id="IPR007049">
    <property type="entry name" value="Carb-sel_porin_OprB"/>
</dbReference>
<organism evidence="3 4">
    <name type="scientific">Sabulicella glaciei</name>
    <dbReference type="NCBI Taxonomy" id="2984948"/>
    <lineage>
        <taxon>Bacteria</taxon>
        <taxon>Pseudomonadati</taxon>
        <taxon>Pseudomonadota</taxon>
        <taxon>Alphaproteobacteria</taxon>
        <taxon>Acetobacterales</taxon>
        <taxon>Acetobacteraceae</taxon>
        <taxon>Sabulicella</taxon>
    </lineage>
</organism>
<dbReference type="Proteomes" id="UP001526430">
    <property type="component" value="Unassembled WGS sequence"/>
</dbReference>
<feature type="chain" id="PRO_5044993468" evidence="2">
    <location>
        <begin position="22"/>
        <end position="461"/>
    </location>
</feature>
<accession>A0ABT3NR75</accession>
<evidence type="ECO:0000313" key="4">
    <source>
        <dbReference type="Proteomes" id="UP001526430"/>
    </source>
</evidence>
<dbReference type="InterPro" id="IPR038673">
    <property type="entry name" value="OprB_sf"/>
</dbReference>